<dbReference type="GO" id="GO:0016491">
    <property type="term" value="F:oxidoreductase activity"/>
    <property type="evidence" value="ECO:0007669"/>
    <property type="project" value="UniProtKB-KW"/>
</dbReference>
<dbReference type="Proteomes" id="UP000004324">
    <property type="component" value="Unassembled WGS sequence"/>
</dbReference>
<evidence type="ECO:0000313" key="12">
    <source>
        <dbReference type="Proteomes" id="UP000004324"/>
    </source>
</evidence>
<dbReference type="PANTHER" id="PTHR10578">
    <property type="entry name" value="S -2-HYDROXY-ACID OXIDASE-RELATED"/>
    <property type="match status" value="1"/>
</dbReference>
<dbReference type="Pfam" id="PF01070">
    <property type="entry name" value="FMN_dh"/>
    <property type="match status" value="2"/>
</dbReference>
<dbReference type="PANTHER" id="PTHR10578:SF107">
    <property type="entry name" value="2-HYDROXYACID OXIDASE 1"/>
    <property type="match status" value="1"/>
</dbReference>
<dbReference type="PROSITE" id="PS51349">
    <property type="entry name" value="FMN_HYDROXY_ACID_DH_2"/>
    <property type="match status" value="1"/>
</dbReference>
<feature type="binding site" evidence="9">
    <location>
        <position position="239"/>
    </location>
    <ligand>
        <name>glyoxylate</name>
        <dbReference type="ChEBI" id="CHEBI:36655"/>
    </ligand>
</feature>
<evidence type="ECO:0000256" key="1">
    <source>
        <dbReference type="ARBA" id="ARBA00001917"/>
    </source>
</evidence>
<feature type="binding site" evidence="9">
    <location>
        <begin position="267"/>
        <end position="271"/>
    </location>
    <ligand>
        <name>FMN</name>
        <dbReference type="ChEBI" id="CHEBI:58210"/>
    </ligand>
</feature>
<comment type="similarity">
    <text evidence="5">Belongs to the FMN-dependent alpha-hydroxy acid dehydrogenase family.</text>
</comment>
<evidence type="ECO:0000256" key="3">
    <source>
        <dbReference type="ARBA" id="ARBA00022643"/>
    </source>
</evidence>
<evidence type="ECO:0000256" key="6">
    <source>
        <dbReference type="ARBA" id="ARBA00029513"/>
    </source>
</evidence>
<dbReference type="PIRSF" id="PIRSF000138">
    <property type="entry name" value="Al-hdrx_acd_dh"/>
    <property type="match status" value="1"/>
</dbReference>
<gene>
    <name evidence="11" type="ORF">FB4_1542</name>
</gene>
<feature type="active site" description="Proton acceptor" evidence="8">
    <location>
        <position position="236"/>
    </location>
</feature>
<organism evidence="11 12">
    <name type="scientific">Pelosinus fermentans B4</name>
    <dbReference type="NCBI Taxonomy" id="1149862"/>
    <lineage>
        <taxon>Bacteria</taxon>
        <taxon>Bacillati</taxon>
        <taxon>Bacillota</taxon>
        <taxon>Negativicutes</taxon>
        <taxon>Selenomonadales</taxon>
        <taxon>Sporomusaceae</taxon>
        <taxon>Pelosinus</taxon>
    </lineage>
</organism>
<keyword evidence="12" id="KW-1185">Reference proteome</keyword>
<dbReference type="InterPro" id="IPR012133">
    <property type="entry name" value="Alpha-hydoxy_acid_DH_FMN"/>
</dbReference>
<evidence type="ECO:0000259" key="10">
    <source>
        <dbReference type="PROSITE" id="PS51349"/>
    </source>
</evidence>
<evidence type="ECO:0000256" key="5">
    <source>
        <dbReference type="ARBA" id="ARBA00024042"/>
    </source>
</evidence>
<accession>I8RAE5</accession>
<dbReference type="CDD" id="cd02809">
    <property type="entry name" value="alpha_hydroxyacid_oxid_FMN"/>
    <property type="match status" value="1"/>
</dbReference>
<comment type="caution">
    <text evidence="11">The sequence shown here is derived from an EMBL/GenBank/DDBJ whole genome shotgun (WGS) entry which is preliminary data.</text>
</comment>
<feature type="binding site" evidence="9">
    <location>
        <begin position="290"/>
        <end position="291"/>
    </location>
    <ligand>
        <name>FMN</name>
        <dbReference type="ChEBI" id="CHEBI:58210"/>
    </ligand>
</feature>
<evidence type="ECO:0000256" key="7">
    <source>
        <dbReference type="ARBA" id="ARBA00048754"/>
    </source>
</evidence>
<reference evidence="11 12" key="1">
    <citation type="journal article" date="2012" name="J. Bacteriol.">
        <title>Draft Genome Sequences for Two Metal-Reducing Pelosinus fermentans Strains Isolated from a Cr(VI)-Contaminated Site and for Type Strain R7.</title>
        <authorList>
            <person name="Brown S.D."/>
            <person name="Podar M."/>
            <person name="Klingeman D.M."/>
            <person name="Johnson C.M."/>
            <person name="Yang Z.K."/>
            <person name="Utturkar S.M."/>
            <person name="Land M.L."/>
            <person name="Mosher J.J."/>
            <person name="Hurt R.A.Jr."/>
            <person name="Phelps T.J."/>
            <person name="Palumbo A.V."/>
            <person name="Arkin A.P."/>
            <person name="Hazen T.C."/>
            <person name="Elias D.A."/>
        </authorList>
    </citation>
    <scope>NUCLEOTIDE SEQUENCE [LARGE SCALE GENOMIC DNA]</scope>
    <source>
        <strain evidence="11 12">B4</strain>
    </source>
</reference>
<comment type="cofactor">
    <cofactor evidence="1">
        <name>FMN</name>
        <dbReference type="ChEBI" id="CHEBI:58210"/>
    </cofactor>
</comment>
<protein>
    <recommendedName>
        <fullName evidence="6">L-lactate oxidase</fullName>
    </recommendedName>
</protein>
<dbReference type="PATRIC" id="fig|1149862.3.peg.4575"/>
<sequence>MDMREVRETARKQMIGKCRVCPVCNGRACAGEVPGMGGTGTGEAFTENVRALARLKLNMRVIHDALQPDTTVEMFGQQLKTPIMGAPITGAVINAGEALTELNMVSALVEGSHLAGSIGWIGDPANPSMYEDGLASIRRAGQGIAIIKPRVDNQEIIALFKLAEKAGAIALGTDLDGAGLITMALKGQPVGPKTTEQLIELIQSTALPFIIKGIMTVDEAVTCVEVGAKAIVISNHGGRVLNHTPGVADVLPEIARAVKGKITILADGGVRSGADVLKLLALGADGVLVGRPLIMGAYGGNAEGVKTIIDKYTSELKAAMILTGCKSVKEIPPEVLWNK</sequence>
<dbReference type="OrthoDB" id="9770452at2"/>
<evidence type="ECO:0000256" key="8">
    <source>
        <dbReference type="PIRSR" id="PIRSR000138-1"/>
    </source>
</evidence>
<dbReference type="InterPro" id="IPR013785">
    <property type="entry name" value="Aldolase_TIM"/>
</dbReference>
<comment type="catalytic activity">
    <reaction evidence="7">
        <text>(S)-lactate + O2 = pyruvate + H2O2</text>
        <dbReference type="Rhea" id="RHEA:55868"/>
        <dbReference type="ChEBI" id="CHEBI:15361"/>
        <dbReference type="ChEBI" id="CHEBI:15379"/>
        <dbReference type="ChEBI" id="CHEBI:16240"/>
        <dbReference type="ChEBI" id="CHEBI:16651"/>
    </reaction>
    <physiologicalReaction direction="left-to-right" evidence="7">
        <dbReference type="Rhea" id="RHEA:55869"/>
    </physiologicalReaction>
</comment>
<evidence type="ECO:0000256" key="9">
    <source>
        <dbReference type="PIRSR" id="PIRSR000138-2"/>
    </source>
</evidence>
<name>I8RAE5_9FIRM</name>
<keyword evidence="2 9" id="KW-0285">Flavoprotein</keyword>
<keyword evidence="3 9" id="KW-0288">FMN</keyword>
<dbReference type="EMBL" id="AKVJ01000076">
    <property type="protein sequence ID" value="EIW15853.1"/>
    <property type="molecule type" value="Genomic_DNA"/>
</dbReference>
<evidence type="ECO:0000313" key="11">
    <source>
        <dbReference type="EMBL" id="EIW15853.1"/>
    </source>
</evidence>
<feature type="domain" description="FMN hydroxy acid dehydrogenase" evidence="10">
    <location>
        <begin position="37"/>
        <end position="339"/>
    </location>
</feature>
<keyword evidence="4" id="KW-0560">Oxidoreductase</keyword>
<dbReference type="SUPFAM" id="SSF51395">
    <property type="entry name" value="FMN-linked oxidoreductases"/>
    <property type="match status" value="1"/>
</dbReference>
<evidence type="ECO:0000256" key="2">
    <source>
        <dbReference type="ARBA" id="ARBA00022630"/>
    </source>
</evidence>
<evidence type="ECO:0000256" key="4">
    <source>
        <dbReference type="ARBA" id="ARBA00023002"/>
    </source>
</evidence>
<dbReference type="AlphaFoldDB" id="I8RAE5"/>
<dbReference type="InterPro" id="IPR000262">
    <property type="entry name" value="FMN-dep_DH"/>
</dbReference>
<dbReference type="Gene3D" id="3.20.20.70">
    <property type="entry name" value="Aldolase class I"/>
    <property type="match status" value="1"/>
</dbReference>
<dbReference type="GO" id="GO:0010181">
    <property type="term" value="F:FMN binding"/>
    <property type="evidence" value="ECO:0007669"/>
    <property type="project" value="InterPro"/>
</dbReference>
<feature type="binding site" evidence="9">
    <location>
        <position position="212"/>
    </location>
    <ligand>
        <name>FMN</name>
        <dbReference type="ChEBI" id="CHEBI:58210"/>
    </ligand>
</feature>
<proteinExistence type="inferred from homology"/>
<feature type="binding site" evidence="9">
    <location>
        <position position="234"/>
    </location>
    <ligand>
        <name>FMN</name>
        <dbReference type="ChEBI" id="CHEBI:58210"/>
    </ligand>
</feature>
<dbReference type="InterPro" id="IPR037396">
    <property type="entry name" value="FMN_HAD"/>
</dbReference>
<feature type="binding site" evidence="9">
    <location>
        <position position="236"/>
    </location>
    <ligand>
        <name>FMN</name>
        <dbReference type="ChEBI" id="CHEBI:58210"/>
    </ligand>
</feature>